<comment type="caution">
    <text evidence="1">The sequence shown here is derived from an EMBL/GenBank/DDBJ whole genome shotgun (WGS) entry which is preliminary data.</text>
</comment>
<dbReference type="RefSeq" id="WP_273232459.1">
    <property type="nucleotide sequence ID" value="NZ_QFOH01000013.1"/>
</dbReference>
<protein>
    <submittedName>
        <fullName evidence="1">Sel1 repeat family protein</fullName>
    </submittedName>
</protein>
<dbReference type="InterPro" id="IPR011990">
    <property type="entry name" value="TPR-like_helical_dom_sf"/>
</dbReference>
<dbReference type="EMBL" id="QFOH01000013">
    <property type="protein sequence ID" value="PZP23378.1"/>
    <property type="molecule type" value="Genomic_DNA"/>
</dbReference>
<dbReference type="InterPro" id="IPR050767">
    <property type="entry name" value="Sel1_AlgK"/>
</dbReference>
<gene>
    <name evidence="1" type="ORF">DI599_12040</name>
</gene>
<dbReference type="Pfam" id="PF08238">
    <property type="entry name" value="Sel1"/>
    <property type="match status" value="5"/>
</dbReference>
<dbReference type="InterPro" id="IPR006597">
    <property type="entry name" value="Sel1-like"/>
</dbReference>
<dbReference type="AlphaFoldDB" id="A0A2W5CZ44"/>
<dbReference type="Proteomes" id="UP000249198">
    <property type="component" value="Unassembled WGS sequence"/>
</dbReference>
<accession>A0A2W5CZ44</accession>
<evidence type="ECO:0000313" key="2">
    <source>
        <dbReference type="Proteomes" id="UP000249198"/>
    </source>
</evidence>
<organism evidence="1 2">
    <name type="scientific">Pseudomonas kuykendallii</name>
    <dbReference type="NCBI Taxonomy" id="1007099"/>
    <lineage>
        <taxon>Bacteria</taxon>
        <taxon>Pseudomonadati</taxon>
        <taxon>Pseudomonadota</taxon>
        <taxon>Gammaproteobacteria</taxon>
        <taxon>Pseudomonadales</taxon>
        <taxon>Pseudomonadaceae</taxon>
        <taxon>Pseudomonas</taxon>
    </lineage>
</organism>
<sequence length="232" mass="25384">MSADLRRRARLLLLAAEQGDADAQAHLGQILLDGSGITRDQKLALTWFRIAAAQNNPMALNMVGRCLENGWGCDIDLVEAARHFQRAAALGLDWGLYNYAQLLTRGRGVAQDMPQAFRLFVQAAEMGHAKSMNLLGRFYAEGVVVPADQAKARELYERAALGGDFRGQYNHATALAEDGRLDEAIAWLRKALTTATPGFIERAGQVLLGSTLPGIREVAGEYQAMQRQMENA</sequence>
<dbReference type="PANTHER" id="PTHR11102">
    <property type="entry name" value="SEL-1-LIKE PROTEIN"/>
    <property type="match status" value="1"/>
</dbReference>
<evidence type="ECO:0000313" key="1">
    <source>
        <dbReference type="EMBL" id="PZP23378.1"/>
    </source>
</evidence>
<dbReference type="SUPFAM" id="SSF81901">
    <property type="entry name" value="HCP-like"/>
    <property type="match status" value="1"/>
</dbReference>
<proteinExistence type="predicted"/>
<reference evidence="1 2" key="1">
    <citation type="submission" date="2017-08" db="EMBL/GenBank/DDBJ databases">
        <title>Infants hospitalized years apart are colonized by the same room-sourced microbial strains.</title>
        <authorList>
            <person name="Brooks B."/>
            <person name="Olm M.R."/>
            <person name="Firek B.A."/>
            <person name="Baker R."/>
            <person name="Thomas B.C."/>
            <person name="Morowitz M.J."/>
            <person name="Banfield J.F."/>
        </authorList>
    </citation>
    <scope>NUCLEOTIDE SEQUENCE [LARGE SCALE GENOMIC DNA]</scope>
    <source>
        <strain evidence="1">S2_009_000_R2_77</strain>
    </source>
</reference>
<dbReference type="SMART" id="SM00671">
    <property type="entry name" value="SEL1"/>
    <property type="match status" value="4"/>
</dbReference>
<name>A0A2W5CZ44_9PSED</name>
<dbReference type="Gene3D" id="1.25.40.10">
    <property type="entry name" value="Tetratricopeptide repeat domain"/>
    <property type="match status" value="1"/>
</dbReference>
<dbReference type="PANTHER" id="PTHR11102:SF160">
    <property type="entry name" value="ERAD-ASSOCIATED E3 UBIQUITIN-PROTEIN LIGASE COMPONENT HRD3"/>
    <property type="match status" value="1"/>
</dbReference>